<dbReference type="OrthoDB" id="2364732at2759"/>
<accession>A0A319C3G4</accession>
<proteinExistence type="predicted"/>
<dbReference type="AlphaFoldDB" id="A0A319C3G4"/>
<evidence type="ECO:0000313" key="2">
    <source>
        <dbReference type="Proteomes" id="UP000248340"/>
    </source>
</evidence>
<reference evidence="1 2" key="1">
    <citation type="submission" date="2016-12" db="EMBL/GenBank/DDBJ databases">
        <title>The genomes of Aspergillus section Nigri reveals drivers in fungal speciation.</title>
        <authorList>
            <consortium name="DOE Joint Genome Institute"/>
            <person name="Vesth T.C."/>
            <person name="Nybo J."/>
            <person name="Theobald S."/>
            <person name="Brandl J."/>
            <person name="Frisvad J.C."/>
            <person name="Nielsen K.F."/>
            <person name="Lyhne E.K."/>
            <person name="Kogle M.E."/>
            <person name="Kuo A."/>
            <person name="Riley R."/>
            <person name="Clum A."/>
            <person name="Nolan M."/>
            <person name="Lipzen A."/>
            <person name="Salamov A."/>
            <person name="Henrissat B."/>
            <person name="Wiebenga A."/>
            <person name="De Vries R.P."/>
            <person name="Grigoriev I.V."/>
            <person name="Mortensen U.H."/>
            <person name="Andersen M.R."/>
            <person name="Baker S.E."/>
        </authorList>
    </citation>
    <scope>NUCLEOTIDE SEQUENCE [LARGE SCALE GENOMIC DNA]</scope>
    <source>
        <strain evidence="1 2">CBS 121591</strain>
    </source>
</reference>
<dbReference type="RefSeq" id="XP_025489864.1">
    <property type="nucleotide sequence ID" value="XM_025637511.1"/>
</dbReference>
<dbReference type="Proteomes" id="UP000248340">
    <property type="component" value="Unassembled WGS sequence"/>
</dbReference>
<sequence>MAKTPRQSPMISPCSDPVTAASMKTLLLTMGPCGVRDCHCASGSSTSKLDGLSSAVACDRCSHPLSDHDSYYPPGSSGPASPRPALVTEPLGIESHIIMRPQFIDELIARLNRYHLIRVNGTPASGKTSMTRVLANELLARYPQTPVYLLCGWEWDDVRIAGGWALYLQQQLGTHGHRLITHPGFLLLDEAQQTYWDTQLWTDLFKSITGSSAVKIVVFTCYGSTGSEPGGATTMRELPGKTPMVFQPQQQISLRPEETEETSPRWKPVGLLLDETEAHEILDRYVPNTVSDGANILTKELKHGLFLVSGGHAGLLVSLADALELIPEIYALIRKRQPLDWTTVSQGLFGDCRRLFGIIQHLPFARGLPKQRVVQQSAYSSVFNNAIVYDGTLESSYADSPDQQRALQAIWKEGWLHARIVLGETRYVFPTQIHRWYCQCLFFRDDAPAKELAYRSPLEMATEAIRHFDPHQLSHTARTLEDQYQKEFYRCLFPLLLEYQIAMSPEYLIKKTAGLRSGRIDFLVEQKKWGLELMRDGDRITQHMRRFEEDGPYFAMIREGLMRDYIYPGSRGHLYHVVFSEDCRNVQILDASDLSEVVAFVLVENASFFR</sequence>
<dbReference type="GeneID" id="37140253"/>
<dbReference type="SUPFAM" id="SSF52540">
    <property type="entry name" value="P-loop containing nucleoside triphosphate hydrolases"/>
    <property type="match status" value="1"/>
</dbReference>
<dbReference type="STRING" id="1448315.A0A319C3G4"/>
<keyword evidence="2" id="KW-1185">Reference proteome</keyword>
<organism evidence="1 2">
    <name type="scientific">Aspergillus uvarum CBS 121591</name>
    <dbReference type="NCBI Taxonomy" id="1448315"/>
    <lineage>
        <taxon>Eukaryota</taxon>
        <taxon>Fungi</taxon>
        <taxon>Dikarya</taxon>
        <taxon>Ascomycota</taxon>
        <taxon>Pezizomycotina</taxon>
        <taxon>Eurotiomycetes</taxon>
        <taxon>Eurotiomycetidae</taxon>
        <taxon>Eurotiales</taxon>
        <taxon>Aspergillaceae</taxon>
        <taxon>Aspergillus</taxon>
        <taxon>Aspergillus subgen. Circumdati</taxon>
    </lineage>
</organism>
<evidence type="ECO:0000313" key="1">
    <source>
        <dbReference type="EMBL" id="PYH79664.1"/>
    </source>
</evidence>
<gene>
    <name evidence="1" type="ORF">BO82DRAFT_376146</name>
</gene>
<dbReference type="InterPro" id="IPR027417">
    <property type="entry name" value="P-loop_NTPase"/>
</dbReference>
<dbReference type="VEuPathDB" id="FungiDB:BO82DRAFT_376146"/>
<name>A0A319C3G4_9EURO</name>
<protein>
    <submittedName>
        <fullName evidence="1">Uncharacterized protein</fullName>
    </submittedName>
</protein>
<dbReference type="EMBL" id="KZ821716">
    <property type="protein sequence ID" value="PYH79664.1"/>
    <property type="molecule type" value="Genomic_DNA"/>
</dbReference>